<name>A0A1Y6HMN3_9XANT</name>
<dbReference type="EMBL" id="LT853882">
    <property type="protein sequence ID" value="SMQ97798.1"/>
    <property type="molecule type" value="Genomic_DNA"/>
</dbReference>
<evidence type="ECO:0000313" key="4">
    <source>
        <dbReference type="Proteomes" id="UP000195953"/>
    </source>
</evidence>
<dbReference type="Proteomes" id="UP000195953">
    <property type="component" value="Chromosome 1"/>
</dbReference>
<dbReference type="RefSeq" id="WP_002802525.1">
    <property type="nucleotide sequence ID" value="NZ_CP016830.1"/>
</dbReference>
<dbReference type="GeneID" id="61892981"/>
<protein>
    <submittedName>
        <fullName evidence="2">Uncharacterized protein</fullName>
    </submittedName>
</protein>
<sequence>MLFDYRLLVISSAPDGFDLPICIVQAMPPAPPVFTTLILREDVRSGIDKYFSDNPGLANHKHHAAIDADAFRWAFIDALAGRDNESWAH</sequence>
<gene>
    <name evidence="2" type="ORF">PD5205_03463</name>
    <name evidence="1" type="ORF">PD885_00529</name>
</gene>
<keyword evidence="3" id="KW-1185">Reference proteome</keyword>
<evidence type="ECO:0000313" key="1">
    <source>
        <dbReference type="EMBL" id="SMQ97798.1"/>
    </source>
</evidence>
<proteinExistence type="predicted"/>
<reference evidence="2 4" key="1">
    <citation type="submission" date="2017-05" db="EMBL/GenBank/DDBJ databases">
        <authorList>
            <person name="Song R."/>
            <person name="Chenine A.L."/>
            <person name="Ruprecht R.M."/>
        </authorList>
    </citation>
    <scope>NUCLEOTIDE SEQUENCE [LARGE SCALE GENOMIC DNA]</scope>
    <source>
        <strain evidence="2">PD5205</strain>
    </source>
</reference>
<dbReference type="Proteomes" id="UP000195877">
    <property type="component" value="Chromosome 1"/>
</dbReference>
<dbReference type="EMBL" id="LT853885">
    <property type="protein sequence ID" value="SMR04738.1"/>
    <property type="molecule type" value="Genomic_DNA"/>
</dbReference>
<accession>A0A1Y6HMN3</accession>
<evidence type="ECO:0000313" key="2">
    <source>
        <dbReference type="EMBL" id="SMR04738.1"/>
    </source>
</evidence>
<reference evidence="1 3" key="2">
    <citation type="submission" date="2017-05" db="EMBL/GenBank/DDBJ databases">
        <authorList>
            <person name="Blom J."/>
        </authorList>
    </citation>
    <scope>NUCLEOTIDE SEQUENCE [LARGE SCALE GENOMIC DNA]</scope>
    <source>
        <strain evidence="1">PD885</strain>
    </source>
</reference>
<dbReference type="AlphaFoldDB" id="A0A1Y6HMN3"/>
<dbReference type="KEGG" id="xfr:BER92_16845"/>
<organism evidence="2 4">
    <name type="scientific">Xanthomonas fragariae</name>
    <dbReference type="NCBI Taxonomy" id="48664"/>
    <lineage>
        <taxon>Bacteria</taxon>
        <taxon>Pseudomonadati</taxon>
        <taxon>Pseudomonadota</taxon>
        <taxon>Gammaproteobacteria</taxon>
        <taxon>Lysobacterales</taxon>
        <taxon>Lysobacteraceae</taxon>
        <taxon>Xanthomonas</taxon>
    </lineage>
</organism>
<evidence type="ECO:0000313" key="3">
    <source>
        <dbReference type="Proteomes" id="UP000195877"/>
    </source>
</evidence>